<dbReference type="AlphaFoldDB" id="A0A3P7N879"/>
<keyword evidence="2" id="KW-1185">Reference proteome</keyword>
<name>A0A3P7N879_DIBLA</name>
<reference evidence="1 2" key="1">
    <citation type="submission" date="2018-11" db="EMBL/GenBank/DDBJ databases">
        <authorList>
            <consortium name="Pathogen Informatics"/>
        </authorList>
    </citation>
    <scope>NUCLEOTIDE SEQUENCE [LARGE SCALE GENOMIC DNA]</scope>
</reference>
<gene>
    <name evidence="1" type="ORF">DILT_LOCUS16143</name>
</gene>
<dbReference type="Proteomes" id="UP000281553">
    <property type="component" value="Unassembled WGS sequence"/>
</dbReference>
<accession>A0A3P7N879</accession>
<evidence type="ECO:0000313" key="2">
    <source>
        <dbReference type="Proteomes" id="UP000281553"/>
    </source>
</evidence>
<dbReference type="EMBL" id="UYRU01083157">
    <property type="protein sequence ID" value="VDN33063.1"/>
    <property type="molecule type" value="Genomic_DNA"/>
</dbReference>
<organism evidence="1 2">
    <name type="scientific">Dibothriocephalus latus</name>
    <name type="common">Fish tapeworm</name>
    <name type="synonym">Diphyllobothrium latum</name>
    <dbReference type="NCBI Taxonomy" id="60516"/>
    <lineage>
        <taxon>Eukaryota</taxon>
        <taxon>Metazoa</taxon>
        <taxon>Spiralia</taxon>
        <taxon>Lophotrochozoa</taxon>
        <taxon>Platyhelminthes</taxon>
        <taxon>Cestoda</taxon>
        <taxon>Eucestoda</taxon>
        <taxon>Diphyllobothriidea</taxon>
        <taxon>Diphyllobothriidae</taxon>
        <taxon>Dibothriocephalus</taxon>
    </lineage>
</organism>
<sequence length="79" mass="9184">MDYPLDHHFLDPSKSTLLLVAYTVLPLKRIRLRRLLHHRRSVWRMTYCGIASVPASGRATQNASRELKDLHIYTGLSRL</sequence>
<proteinExistence type="predicted"/>
<evidence type="ECO:0000313" key="1">
    <source>
        <dbReference type="EMBL" id="VDN33063.1"/>
    </source>
</evidence>
<protein>
    <submittedName>
        <fullName evidence="1">Uncharacterized protein</fullName>
    </submittedName>
</protein>